<dbReference type="PANTHER" id="PTHR10578">
    <property type="entry name" value="S -2-HYDROXY-ACID OXIDASE-RELATED"/>
    <property type="match status" value="1"/>
</dbReference>
<dbReference type="Pfam" id="PF01070">
    <property type="entry name" value="FMN_dh"/>
    <property type="match status" value="1"/>
</dbReference>
<feature type="binding site" evidence="7">
    <location>
        <position position="308"/>
    </location>
    <ligand>
        <name>glyoxylate</name>
        <dbReference type="ChEBI" id="CHEBI:36655"/>
    </ligand>
</feature>
<evidence type="ECO:0000256" key="5">
    <source>
        <dbReference type="ARBA" id="ARBA00024042"/>
    </source>
</evidence>
<feature type="binding site" evidence="7">
    <location>
        <position position="303"/>
    </location>
    <ligand>
        <name>FMN</name>
        <dbReference type="ChEBI" id="CHEBI:58210"/>
    </ligand>
</feature>
<feature type="binding site" evidence="7">
    <location>
        <position position="157"/>
    </location>
    <ligand>
        <name>glyoxylate</name>
        <dbReference type="ChEBI" id="CHEBI:36655"/>
    </ligand>
</feature>
<dbReference type="EMBL" id="PJRP01000022">
    <property type="protein sequence ID" value="PLP96907.1"/>
    <property type="molecule type" value="Genomic_DNA"/>
</dbReference>
<evidence type="ECO:0000256" key="7">
    <source>
        <dbReference type="PIRSR" id="PIRSR000138-2"/>
    </source>
</evidence>
<dbReference type="Proteomes" id="UP000234341">
    <property type="component" value="Unassembled WGS sequence"/>
</dbReference>
<dbReference type="InterPro" id="IPR012133">
    <property type="entry name" value="Alpha-hydoxy_acid_DH_FMN"/>
</dbReference>
<keyword evidence="2 7" id="KW-0285">Flavoprotein</keyword>
<feature type="binding site" evidence="7">
    <location>
        <position position="183"/>
    </location>
    <ligand>
        <name>FMN</name>
        <dbReference type="ChEBI" id="CHEBI:58210"/>
    </ligand>
</feature>
<organism evidence="9 10">
    <name type="scientific">Cupriavidus pauculus</name>
    <dbReference type="NCBI Taxonomy" id="82633"/>
    <lineage>
        <taxon>Bacteria</taxon>
        <taxon>Pseudomonadati</taxon>
        <taxon>Pseudomonadota</taxon>
        <taxon>Betaproteobacteria</taxon>
        <taxon>Burkholderiales</taxon>
        <taxon>Burkholderiaceae</taxon>
        <taxon>Cupriavidus</taxon>
    </lineage>
</organism>
<dbReference type="PANTHER" id="PTHR10578:SF107">
    <property type="entry name" value="2-HYDROXYACID OXIDASE 1"/>
    <property type="match status" value="1"/>
</dbReference>
<name>A0A2N5C3X1_9BURK</name>
<sequence>MKQALDAPGQTPPRQAWAGIGGSSLRGALAKVLALDDFEALARKRLPKAIYGYISGAAERNLTRDDNRNAYDGWGFVPRVLRNVAHRSMRTSLFGVDYAAPFGIAPMGIAALSTYQGDIVLAQAAEQANIPFVLSGTSLTRMEDVAKAAPSSWFQAYLPGTPERIDALVSRVAAAGFRTLVVTVDIPVAGNRENIMRAGFSTPLRPGVKLAWDGVSHPRWLLGTFARTLLNGMPHFENSFAERGAPIVSRTVDRDFSQRDHFDWSHIRRIRERWKGDLVIKGIISPEDAVLARSHGADAVVLSNHGGRQLDGAISPLRVLPAVVDAVGNMPVMIDGGVRRGTDVVKALALGAKFVFVGRPFNYAAAVASCPGVAHGISLLKAEIDRDLAMLGVTGLDELSSSHLRRFY</sequence>
<feature type="domain" description="FMN hydroxy acid dehydrogenase" evidence="8">
    <location>
        <begin position="27"/>
        <end position="408"/>
    </location>
</feature>
<evidence type="ECO:0000256" key="2">
    <source>
        <dbReference type="ARBA" id="ARBA00022630"/>
    </source>
</evidence>
<dbReference type="GO" id="GO:0016491">
    <property type="term" value="F:oxidoreductase activity"/>
    <property type="evidence" value="ECO:0007669"/>
    <property type="project" value="UniProtKB-KW"/>
</dbReference>
<dbReference type="InterPro" id="IPR000262">
    <property type="entry name" value="FMN-dep_DH"/>
</dbReference>
<feature type="active site" description="Proton acceptor" evidence="6">
    <location>
        <position position="305"/>
    </location>
</feature>
<dbReference type="Gene3D" id="3.20.20.70">
    <property type="entry name" value="Aldolase class I"/>
    <property type="match status" value="1"/>
</dbReference>
<feature type="binding site" evidence="7">
    <location>
        <begin position="106"/>
        <end position="108"/>
    </location>
    <ligand>
        <name>FMN</name>
        <dbReference type="ChEBI" id="CHEBI:58210"/>
    </ligand>
</feature>
<dbReference type="SUPFAM" id="SSF51395">
    <property type="entry name" value="FMN-linked oxidoreductases"/>
    <property type="match status" value="1"/>
</dbReference>
<dbReference type="PIRSF" id="PIRSF000138">
    <property type="entry name" value="Al-hdrx_acd_dh"/>
    <property type="match status" value="1"/>
</dbReference>
<keyword evidence="4" id="KW-0560">Oxidoreductase</keyword>
<evidence type="ECO:0000256" key="6">
    <source>
        <dbReference type="PIRSR" id="PIRSR000138-1"/>
    </source>
</evidence>
<feature type="binding site" evidence="7">
    <location>
        <position position="281"/>
    </location>
    <ligand>
        <name>FMN</name>
        <dbReference type="ChEBI" id="CHEBI:58210"/>
    </ligand>
</feature>
<dbReference type="GO" id="GO:0010181">
    <property type="term" value="F:FMN binding"/>
    <property type="evidence" value="ECO:0007669"/>
    <property type="project" value="InterPro"/>
</dbReference>
<dbReference type="InterPro" id="IPR037396">
    <property type="entry name" value="FMN_HAD"/>
</dbReference>
<evidence type="ECO:0000313" key="9">
    <source>
        <dbReference type="EMBL" id="PLP96907.1"/>
    </source>
</evidence>
<dbReference type="InterPro" id="IPR013785">
    <property type="entry name" value="Aldolase_TIM"/>
</dbReference>
<feature type="binding site" evidence="7">
    <location>
        <position position="135"/>
    </location>
    <ligand>
        <name>FMN</name>
        <dbReference type="ChEBI" id="CHEBI:58210"/>
    </ligand>
</feature>
<dbReference type="OrthoDB" id="9770452at2"/>
<comment type="similarity">
    <text evidence="5">Belongs to the FMN-dependent alpha-hydroxy acid dehydrogenase family.</text>
</comment>
<dbReference type="CDD" id="cd02809">
    <property type="entry name" value="alpha_hydroxyacid_oxid_FMN"/>
    <property type="match status" value="1"/>
</dbReference>
<evidence type="ECO:0000256" key="4">
    <source>
        <dbReference type="ARBA" id="ARBA00023002"/>
    </source>
</evidence>
<feature type="binding site" evidence="7">
    <location>
        <position position="155"/>
    </location>
    <ligand>
        <name>FMN</name>
        <dbReference type="ChEBI" id="CHEBI:58210"/>
    </ligand>
</feature>
<keyword evidence="3 7" id="KW-0288">FMN</keyword>
<feature type="binding site" evidence="7">
    <location>
        <begin position="358"/>
        <end position="359"/>
    </location>
    <ligand>
        <name>FMN</name>
        <dbReference type="ChEBI" id="CHEBI:58210"/>
    </ligand>
</feature>
<gene>
    <name evidence="9" type="ORF">CYJ10_29890</name>
</gene>
<dbReference type="PROSITE" id="PS00557">
    <property type="entry name" value="FMN_HYDROXY_ACID_DH_1"/>
    <property type="match status" value="1"/>
</dbReference>
<protein>
    <submittedName>
        <fullName evidence="9">Alpha-hydroxy-acid oxidizing enzyme</fullName>
    </submittedName>
</protein>
<evidence type="ECO:0000256" key="3">
    <source>
        <dbReference type="ARBA" id="ARBA00022643"/>
    </source>
</evidence>
<feature type="binding site" evidence="7">
    <location>
        <position position="53"/>
    </location>
    <ligand>
        <name>glyoxylate</name>
        <dbReference type="ChEBI" id="CHEBI:36655"/>
    </ligand>
</feature>
<comment type="caution">
    <text evidence="9">The sequence shown here is derived from an EMBL/GenBank/DDBJ whole genome shotgun (WGS) entry which is preliminary data.</text>
</comment>
<dbReference type="AlphaFoldDB" id="A0A2N5C3X1"/>
<evidence type="ECO:0000313" key="10">
    <source>
        <dbReference type="Proteomes" id="UP000234341"/>
    </source>
</evidence>
<comment type="cofactor">
    <cofactor evidence="1">
        <name>FMN</name>
        <dbReference type="ChEBI" id="CHEBI:58210"/>
    </cofactor>
</comment>
<feature type="binding site" evidence="7">
    <location>
        <position position="192"/>
    </location>
    <ligand>
        <name>glyoxylate</name>
        <dbReference type="ChEBI" id="CHEBI:36655"/>
    </ligand>
</feature>
<feature type="binding site" evidence="7">
    <location>
        <begin position="335"/>
        <end position="339"/>
    </location>
    <ligand>
        <name>FMN</name>
        <dbReference type="ChEBI" id="CHEBI:58210"/>
    </ligand>
</feature>
<reference evidence="9 10" key="1">
    <citation type="submission" date="2017-12" db="EMBL/GenBank/DDBJ databases">
        <title>Genome sequence of the active heterotrophic nitrifier-denitrifier, Cupriavidus pauculus UM1.</title>
        <authorList>
            <person name="Putonti C."/>
            <person name="Castignetti D."/>
        </authorList>
    </citation>
    <scope>NUCLEOTIDE SEQUENCE [LARGE SCALE GENOMIC DNA]</scope>
    <source>
        <strain evidence="9 10">UM1</strain>
    </source>
</reference>
<dbReference type="InterPro" id="IPR008259">
    <property type="entry name" value="FMN_hydac_DH_AS"/>
</dbReference>
<proteinExistence type="inferred from homology"/>
<accession>A0A2N5C3X1</accession>
<feature type="binding site" evidence="7">
    <location>
        <position position="305"/>
    </location>
    <ligand>
        <name>glyoxylate</name>
        <dbReference type="ChEBI" id="CHEBI:36655"/>
    </ligand>
</feature>
<dbReference type="PROSITE" id="PS51349">
    <property type="entry name" value="FMN_HYDROXY_ACID_DH_2"/>
    <property type="match status" value="1"/>
</dbReference>
<evidence type="ECO:0000256" key="1">
    <source>
        <dbReference type="ARBA" id="ARBA00001917"/>
    </source>
</evidence>
<evidence type="ECO:0000259" key="8">
    <source>
        <dbReference type="PROSITE" id="PS51349"/>
    </source>
</evidence>